<accession>A0ABR6GN77</accession>
<evidence type="ECO:0000313" key="3">
    <source>
        <dbReference type="Proteomes" id="UP000574369"/>
    </source>
</evidence>
<evidence type="ECO:0000313" key="2">
    <source>
        <dbReference type="EMBL" id="MBB3193137.1"/>
    </source>
</evidence>
<dbReference type="EMBL" id="JACHXO010000001">
    <property type="protein sequence ID" value="MBB3193137.1"/>
    <property type="molecule type" value="Genomic_DNA"/>
</dbReference>
<dbReference type="Proteomes" id="UP000574369">
    <property type="component" value="Unassembled WGS sequence"/>
</dbReference>
<sequence length="349" mass="36641">MHRTQSRQRWRWTSLVLSSSLALVSVSGWAQDATMSVSVSATAMAFQRDQEPPPQSLERAGSLYTHAAISGQSGGLTGDAQSTAWGKVGYGYMRLYTAGNTQLSGGGLVGEVKTSAAARASLTDSFMITCPSCIAGTEATVTFRVIANGGGGADGQMVQDPDDGMGSVFSAYASMVSSFTLNAPNADDPSQPAGTALGLSVLRMEPGGGYYHDRPFWNEWVTARFTLGNPLSFNWWAWMDGNASAGNYTDLGTMEASSVYGTDYSAGFYWGGITEVRTASGELLTGITAFNAAGVNYANALAPPVPESSAAWLMWVGLAALCLMSACSSRKHRLPGAGRRIAPRLLAGD</sequence>
<feature type="signal peptide" evidence="1">
    <location>
        <begin position="1"/>
        <end position="30"/>
    </location>
</feature>
<keyword evidence="3" id="KW-1185">Reference proteome</keyword>
<keyword evidence="1" id="KW-0732">Signal</keyword>
<protein>
    <recommendedName>
        <fullName evidence="4">PEP-CTERM protein-sorting domain-containing protein</fullName>
    </recommendedName>
</protein>
<proteinExistence type="predicted"/>
<reference evidence="2 3" key="1">
    <citation type="submission" date="2020-08" db="EMBL/GenBank/DDBJ databases">
        <title>Genomic Encyclopedia of Type Strains, Phase III (KMG-III): the genomes of soil and plant-associated and newly described type strains.</title>
        <authorList>
            <person name="Whitman W."/>
        </authorList>
    </citation>
    <scope>NUCLEOTIDE SEQUENCE [LARGE SCALE GENOMIC DNA]</scope>
    <source>
        <strain evidence="2 3">CECT 7247</strain>
    </source>
</reference>
<organism evidence="2 3">
    <name type="scientific">Roseateles terrae</name>
    <dbReference type="NCBI Taxonomy" id="431060"/>
    <lineage>
        <taxon>Bacteria</taxon>
        <taxon>Pseudomonadati</taxon>
        <taxon>Pseudomonadota</taxon>
        <taxon>Betaproteobacteria</taxon>
        <taxon>Burkholderiales</taxon>
        <taxon>Sphaerotilaceae</taxon>
        <taxon>Roseateles</taxon>
    </lineage>
</organism>
<evidence type="ECO:0000256" key="1">
    <source>
        <dbReference type="SAM" id="SignalP"/>
    </source>
</evidence>
<evidence type="ECO:0008006" key="4">
    <source>
        <dbReference type="Google" id="ProtNLM"/>
    </source>
</evidence>
<feature type="chain" id="PRO_5045399751" description="PEP-CTERM protein-sorting domain-containing protein" evidence="1">
    <location>
        <begin position="31"/>
        <end position="349"/>
    </location>
</feature>
<name>A0ABR6GN77_9BURK</name>
<gene>
    <name evidence="2" type="ORF">FHS28_000502</name>
</gene>
<dbReference type="RefSeq" id="WP_184294042.1">
    <property type="nucleotide sequence ID" value="NZ_JACHXO010000001.1"/>
</dbReference>
<comment type="caution">
    <text evidence="2">The sequence shown here is derived from an EMBL/GenBank/DDBJ whole genome shotgun (WGS) entry which is preliminary data.</text>
</comment>